<dbReference type="Pfam" id="PF05949">
    <property type="entry name" value="DUF881"/>
    <property type="match status" value="1"/>
</dbReference>
<sequence>MKKTVYIRFSLILFIVGFMLAVQYNTVQKPEERDTRDVWTIRQELAKETELHSELLSEVRVLEQTIGKYENMVNESPKTALNETVMQLKQDIGLTDFSGPGLTITVEPSLESIAVGQAVEGITPDLLVRLVNEINRFKAKAIEVDGKRMIHSSAIRDVNGRTTVNNLAIKTAPFTIKIGTSTYDDAKKMYNQLKASSIGDDFYIDNLKLSIGEPVNDINIEAFDQTINKQFLFEIPGGE</sequence>
<comment type="similarity">
    <text evidence="1">Belongs to the UPF0749 family.</text>
</comment>
<keyword evidence="4" id="KW-1185">Reference proteome</keyword>
<dbReference type="RefSeq" id="WP_336498705.1">
    <property type="nucleotide sequence ID" value="NZ_JBAWSY010000016.1"/>
</dbReference>
<evidence type="ECO:0000313" key="4">
    <source>
        <dbReference type="Proteomes" id="UP001364890"/>
    </source>
</evidence>
<accession>A0ABU8F809</accession>
<dbReference type="PANTHER" id="PTHR37313:SF2">
    <property type="entry name" value="UPF0749 PROTEIN YLXX"/>
    <property type="match status" value="1"/>
</dbReference>
<keyword evidence="2" id="KW-0472">Membrane</keyword>
<keyword evidence="2" id="KW-1133">Transmembrane helix</keyword>
<evidence type="ECO:0000313" key="3">
    <source>
        <dbReference type="EMBL" id="MEI4771148.1"/>
    </source>
</evidence>
<gene>
    <name evidence="3" type="ORF">WAX74_16110</name>
</gene>
<dbReference type="PANTHER" id="PTHR37313">
    <property type="entry name" value="UPF0749 PROTEIN RV1825"/>
    <property type="match status" value="1"/>
</dbReference>
<proteinExistence type="inferred from homology"/>
<reference evidence="3 4" key="1">
    <citation type="submission" date="2024-01" db="EMBL/GenBank/DDBJ databases">
        <title>Seven novel Bacillus-like species.</title>
        <authorList>
            <person name="Liu G."/>
        </authorList>
    </citation>
    <scope>NUCLEOTIDE SEQUENCE [LARGE SCALE GENOMIC DNA]</scope>
    <source>
        <strain evidence="3 4">FJAT-51614</strain>
    </source>
</reference>
<dbReference type="InterPro" id="IPR010273">
    <property type="entry name" value="DUF881"/>
</dbReference>
<feature type="transmembrane region" description="Helical" evidence="2">
    <location>
        <begin position="6"/>
        <end position="27"/>
    </location>
</feature>
<dbReference type="EMBL" id="JBAWSY010000016">
    <property type="protein sequence ID" value="MEI4771148.1"/>
    <property type="molecule type" value="Genomic_DNA"/>
</dbReference>
<evidence type="ECO:0000256" key="1">
    <source>
        <dbReference type="ARBA" id="ARBA00009108"/>
    </source>
</evidence>
<name>A0ABU8F809_9BACI</name>
<keyword evidence="2" id="KW-0812">Transmembrane</keyword>
<evidence type="ECO:0000256" key="2">
    <source>
        <dbReference type="SAM" id="Phobius"/>
    </source>
</evidence>
<dbReference type="Proteomes" id="UP001364890">
    <property type="component" value="Unassembled WGS sequence"/>
</dbReference>
<protein>
    <submittedName>
        <fullName evidence="3">DUF881 domain-containing protein</fullName>
    </submittedName>
</protein>
<comment type="caution">
    <text evidence="3">The sequence shown here is derived from an EMBL/GenBank/DDBJ whole genome shotgun (WGS) entry which is preliminary data.</text>
</comment>
<dbReference type="Gene3D" id="3.30.70.1880">
    <property type="entry name" value="Protein of unknown function DUF881"/>
    <property type="match status" value="1"/>
</dbReference>
<organism evidence="3 4">
    <name type="scientific">Psychrobacillus mangrovi</name>
    <dbReference type="NCBI Taxonomy" id="3117745"/>
    <lineage>
        <taxon>Bacteria</taxon>
        <taxon>Bacillati</taxon>
        <taxon>Bacillota</taxon>
        <taxon>Bacilli</taxon>
        <taxon>Bacillales</taxon>
        <taxon>Bacillaceae</taxon>
        <taxon>Psychrobacillus</taxon>
    </lineage>
</organism>